<dbReference type="Pfam" id="PF05036">
    <property type="entry name" value="SPOR"/>
    <property type="match status" value="1"/>
</dbReference>
<keyword evidence="6" id="KW-1185">Reference proteome</keyword>
<dbReference type="Proteomes" id="UP000188879">
    <property type="component" value="Unassembled WGS sequence"/>
</dbReference>
<reference evidence="5 6" key="1">
    <citation type="submission" date="2016-10" db="EMBL/GenBank/DDBJ databases">
        <title>Draft Genome sequence of Roseomonas sp. strain M3.</title>
        <authorList>
            <person name="Subhash Y."/>
            <person name="Lee S."/>
        </authorList>
    </citation>
    <scope>NUCLEOTIDE SEQUENCE [LARGE SCALE GENOMIC DNA]</scope>
    <source>
        <strain evidence="5 6">M3</strain>
    </source>
</reference>
<sequence>MNANRSEARQYRAQAAGAYPVPGPPDDPWGPYIREAAARFAFPENWIREVMRQESGGRLYAADGSLITSPAGAMGLMQVMPQTYDLLRPRLGLGMDAYAPRDNILAGTAYLREMYDRFGSPLFLAAYNAGPDRVAFYLSGAKILPDETETYVARIAPRLGPATVEMAAAPGVPYAAPAPDPAAAPGALAPGSVVATAPAASAAAGGWGLQLGAFADPDSARQTAEAAGAELPGTRPEVSAGPGGLYRARVIGLSADDAQAACQDLAQRGRPCLPVPGI</sequence>
<organism evidence="5 6">
    <name type="scientific">Teichococcus deserti</name>
    <dbReference type="NCBI Taxonomy" id="1817963"/>
    <lineage>
        <taxon>Bacteria</taxon>
        <taxon>Pseudomonadati</taxon>
        <taxon>Pseudomonadota</taxon>
        <taxon>Alphaproteobacteria</taxon>
        <taxon>Acetobacterales</taxon>
        <taxon>Roseomonadaceae</taxon>
        <taxon>Roseomonas</taxon>
    </lineage>
</organism>
<dbReference type="EMBL" id="MLCO01000250">
    <property type="protein sequence ID" value="ONG48221.1"/>
    <property type="molecule type" value="Genomic_DNA"/>
</dbReference>
<evidence type="ECO:0000313" key="5">
    <source>
        <dbReference type="EMBL" id="ONG48221.1"/>
    </source>
</evidence>
<dbReference type="InterPro" id="IPR036680">
    <property type="entry name" value="SPOR-like_sf"/>
</dbReference>
<evidence type="ECO:0000259" key="4">
    <source>
        <dbReference type="PROSITE" id="PS51724"/>
    </source>
</evidence>
<dbReference type="PROSITE" id="PS51724">
    <property type="entry name" value="SPOR"/>
    <property type="match status" value="1"/>
</dbReference>
<comment type="similarity">
    <text evidence="1">Belongs to the transglycosylase Slt family.</text>
</comment>
<comment type="similarity">
    <text evidence="2">Belongs to the virb1 family.</text>
</comment>
<evidence type="ECO:0000256" key="2">
    <source>
        <dbReference type="ARBA" id="ARBA00009387"/>
    </source>
</evidence>
<name>A0A1V2GX04_9PROT</name>
<feature type="region of interest" description="Disordered" evidence="3">
    <location>
        <begin position="220"/>
        <end position="240"/>
    </location>
</feature>
<dbReference type="AlphaFoldDB" id="A0A1V2GX04"/>
<dbReference type="Gene3D" id="3.30.70.1070">
    <property type="entry name" value="Sporulation related repeat"/>
    <property type="match status" value="1"/>
</dbReference>
<dbReference type="InterPro" id="IPR008258">
    <property type="entry name" value="Transglycosylase_SLT_dom_1"/>
</dbReference>
<accession>A0A1V2GX04</accession>
<dbReference type="PANTHER" id="PTHR37423:SF2">
    <property type="entry name" value="MEMBRANE-BOUND LYTIC MUREIN TRANSGLYCOSYLASE C"/>
    <property type="match status" value="1"/>
</dbReference>
<evidence type="ECO:0000256" key="3">
    <source>
        <dbReference type="SAM" id="MobiDB-lite"/>
    </source>
</evidence>
<evidence type="ECO:0000313" key="6">
    <source>
        <dbReference type="Proteomes" id="UP000188879"/>
    </source>
</evidence>
<dbReference type="PANTHER" id="PTHR37423">
    <property type="entry name" value="SOLUBLE LYTIC MUREIN TRANSGLYCOSYLASE-RELATED"/>
    <property type="match status" value="1"/>
</dbReference>
<dbReference type="Pfam" id="PF01464">
    <property type="entry name" value="SLT"/>
    <property type="match status" value="1"/>
</dbReference>
<dbReference type="CDD" id="cd00254">
    <property type="entry name" value="LT-like"/>
    <property type="match status" value="1"/>
</dbReference>
<gene>
    <name evidence="5" type="ORF">BKE38_22200</name>
</gene>
<protein>
    <recommendedName>
        <fullName evidence="4">SPOR domain-containing protein</fullName>
    </recommendedName>
</protein>
<feature type="domain" description="SPOR" evidence="4">
    <location>
        <begin position="201"/>
        <end position="278"/>
    </location>
</feature>
<comment type="caution">
    <text evidence="5">The sequence shown here is derived from an EMBL/GenBank/DDBJ whole genome shotgun (WGS) entry which is preliminary data.</text>
</comment>
<dbReference type="GO" id="GO:0042834">
    <property type="term" value="F:peptidoglycan binding"/>
    <property type="evidence" value="ECO:0007669"/>
    <property type="project" value="InterPro"/>
</dbReference>
<dbReference type="InterPro" id="IPR007730">
    <property type="entry name" value="SPOR-like_dom"/>
</dbReference>
<dbReference type="InterPro" id="IPR023346">
    <property type="entry name" value="Lysozyme-like_dom_sf"/>
</dbReference>
<proteinExistence type="inferred from homology"/>
<evidence type="ECO:0000256" key="1">
    <source>
        <dbReference type="ARBA" id="ARBA00007734"/>
    </source>
</evidence>
<dbReference type="Gene3D" id="1.10.530.10">
    <property type="match status" value="1"/>
</dbReference>
<dbReference type="SUPFAM" id="SSF53955">
    <property type="entry name" value="Lysozyme-like"/>
    <property type="match status" value="1"/>
</dbReference>